<dbReference type="Proteomes" id="UP000002281">
    <property type="component" value="Chromosome 10"/>
</dbReference>
<evidence type="ECO:0000256" key="2">
    <source>
        <dbReference type="ARBA" id="ARBA00022737"/>
    </source>
</evidence>
<dbReference type="GO" id="GO:0001228">
    <property type="term" value="F:DNA-binding transcription activator activity, RNA polymerase II-specific"/>
    <property type="evidence" value="ECO:0007669"/>
    <property type="project" value="UniProtKB-ARBA"/>
</dbReference>
<reference evidence="12" key="2">
    <citation type="submission" date="2025-08" db="UniProtKB">
        <authorList>
            <consortium name="Ensembl"/>
        </authorList>
    </citation>
    <scope>IDENTIFICATION</scope>
    <source>
        <strain evidence="12">Thoroughbred</strain>
    </source>
</reference>
<keyword evidence="5" id="KW-0010">Activator</keyword>
<dbReference type="ExpressionAtlas" id="A0A5F5PP56">
    <property type="expression patterns" value="baseline"/>
</dbReference>
<dbReference type="PROSITE" id="PS51294">
    <property type="entry name" value="HTH_MYB"/>
    <property type="match status" value="3"/>
</dbReference>
<dbReference type="SMART" id="SM00717">
    <property type="entry name" value="SANT"/>
    <property type="match status" value="3"/>
</dbReference>
<dbReference type="InterPro" id="IPR009057">
    <property type="entry name" value="Homeodomain-like_sf"/>
</dbReference>
<keyword evidence="4" id="KW-0238">DNA-binding</keyword>
<dbReference type="Gene3D" id="1.10.10.60">
    <property type="entry name" value="Homeodomain-like"/>
    <property type="match status" value="3"/>
</dbReference>
<reference evidence="12" key="3">
    <citation type="submission" date="2025-09" db="UniProtKB">
        <authorList>
            <consortium name="Ensembl"/>
        </authorList>
    </citation>
    <scope>IDENTIFICATION</scope>
    <source>
        <strain evidence="12">Thoroughbred</strain>
    </source>
</reference>
<proteinExistence type="predicted"/>
<dbReference type="PROSITE" id="PS50090">
    <property type="entry name" value="MYB_LIKE"/>
    <property type="match status" value="3"/>
</dbReference>
<dbReference type="GeneTree" id="ENSGT00940000156248"/>
<keyword evidence="3" id="KW-0805">Transcription regulation</keyword>
<reference evidence="12 13" key="1">
    <citation type="journal article" date="2009" name="Science">
        <title>Genome sequence, comparative analysis, and population genetics of the domestic horse.</title>
        <authorList>
            <consortium name="Broad Institute Genome Sequencing Platform"/>
            <consortium name="Broad Institute Whole Genome Assembly Team"/>
            <person name="Wade C.M."/>
            <person name="Giulotto E."/>
            <person name="Sigurdsson S."/>
            <person name="Zoli M."/>
            <person name="Gnerre S."/>
            <person name="Imsland F."/>
            <person name="Lear T.L."/>
            <person name="Adelson D.L."/>
            <person name="Bailey E."/>
            <person name="Bellone R.R."/>
            <person name="Bloecker H."/>
            <person name="Distl O."/>
            <person name="Edgar R.C."/>
            <person name="Garber M."/>
            <person name="Leeb T."/>
            <person name="Mauceli E."/>
            <person name="MacLeod J.N."/>
            <person name="Penedo M.C.T."/>
            <person name="Raison J.M."/>
            <person name="Sharpe T."/>
            <person name="Vogel J."/>
            <person name="Andersson L."/>
            <person name="Antczak D.F."/>
            <person name="Biagi T."/>
            <person name="Binns M.M."/>
            <person name="Chowdhary B.P."/>
            <person name="Coleman S.J."/>
            <person name="Della Valle G."/>
            <person name="Fryc S."/>
            <person name="Guerin G."/>
            <person name="Hasegawa T."/>
            <person name="Hill E.W."/>
            <person name="Jurka J."/>
            <person name="Kiialainen A."/>
            <person name="Lindgren G."/>
            <person name="Liu J."/>
            <person name="Magnani E."/>
            <person name="Mickelson J.R."/>
            <person name="Murray J."/>
            <person name="Nergadze S.G."/>
            <person name="Onofrio R."/>
            <person name="Pedroni S."/>
            <person name="Piras M.F."/>
            <person name="Raudsepp T."/>
            <person name="Rocchi M."/>
            <person name="Roeed K.H."/>
            <person name="Ryder O.A."/>
            <person name="Searle S."/>
            <person name="Skow L."/>
            <person name="Swinburne J.E."/>
            <person name="Syvaenen A.C."/>
            <person name="Tozaki T."/>
            <person name="Valberg S.J."/>
            <person name="Vaudin M."/>
            <person name="White J.R."/>
            <person name="Zody M.C."/>
            <person name="Lander E.S."/>
            <person name="Lindblad-Toh K."/>
        </authorList>
    </citation>
    <scope>NUCLEOTIDE SEQUENCE [LARGE SCALE GENOMIC DNA]</scope>
    <source>
        <strain evidence="12 13">Thoroughbred</strain>
    </source>
</reference>
<evidence type="ECO:0000256" key="6">
    <source>
        <dbReference type="ARBA" id="ARBA00023163"/>
    </source>
</evidence>
<dbReference type="FunFam" id="1.10.10.60:FF:000010">
    <property type="entry name" value="Transcriptional activator Myb isoform A"/>
    <property type="match status" value="1"/>
</dbReference>
<evidence type="ECO:0000313" key="13">
    <source>
        <dbReference type="Proteomes" id="UP000002281"/>
    </source>
</evidence>
<dbReference type="Pfam" id="PF00249">
    <property type="entry name" value="Myb_DNA-binding"/>
    <property type="match status" value="3"/>
</dbReference>
<keyword evidence="13" id="KW-1185">Reference proteome</keyword>
<dbReference type="VGNC" id="VGNC:20460">
    <property type="gene designation" value="MYB"/>
</dbReference>
<evidence type="ECO:0000256" key="9">
    <source>
        <dbReference type="ARBA" id="ARBA00093793"/>
    </source>
</evidence>
<dbReference type="InterPro" id="IPR017930">
    <property type="entry name" value="Myb_dom"/>
</dbReference>
<dbReference type="GO" id="GO:0005634">
    <property type="term" value="C:nucleus"/>
    <property type="evidence" value="ECO:0007669"/>
    <property type="project" value="UniProtKB-SubCell"/>
</dbReference>
<evidence type="ECO:0000313" key="12">
    <source>
        <dbReference type="Ensembl" id="ENSECAP00000050208.1"/>
    </source>
</evidence>
<dbReference type="FunFam" id="1.10.10.60:FF:000016">
    <property type="entry name" value="Transcriptional activator Myb isoform A"/>
    <property type="match status" value="1"/>
</dbReference>
<dbReference type="Pfam" id="PF07988">
    <property type="entry name" value="LMSTEN"/>
    <property type="match status" value="1"/>
</dbReference>
<feature type="domain" description="Myb-like" evidence="10">
    <location>
        <begin position="87"/>
        <end position="138"/>
    </location>
</feature>
<name>A0A5F5PP56_HORSE</name>
<dbReference type="Pfam" id="PF09316">
    <property type="entry name" value="Cmyb_C"/>
    <property type="match status" value="1"/>
</dbReference>
<dbReference type="FunFam" id="1.10.10.60:FF:000042">
    <property type="entry name" value="Transcriptional activator Myb isoform A"/>
    <property type="match status" value="1"/>
</dbReference>
<feature type="domain" description="HTH myb-type" evidence="11">
    <location>
        <begin position="87"/>
        <end position="142"/>
    </location>
</feature>
<evidence type="ECO:0000259" key="10">
    <source>
        <dbReference type="PROSITE" id="PS50090"/>
    </source>
</evidence>
<evidence type="ECO:0000256" key="3">
    <source>
        <dbReference type="ARBA" id="ARBA00023015"/>
    </source>
</evidence>
<dbReference type="InterPro" id="IPR015395">
    <property type="entry name" value="C-myb_C"/>
</dbReference>
<dbReference type="InterPro" id="IPR050560">
    <property type="entry name" value="MYB_TF"/>
</dbReference>
<evidence type="ECO:0000256" key="1">
    <source>
        <dbReference type="ARBA" id="ARBA00004123"/>
    </source>
</evidence>
<evidence type="ECO:0000256" key="4">
    <source>
        <dbReference type="ARBA" id="ARBA00023125"/>
    </source>
</evidence>
<dbReference type="Bgee" id="ENSECAG00000009918">
    <property type="expression patterns" value="Expressed in oviduct epithelium and 16 other cell types or tissues"/>
</dbReference>
<dbReference type="PANTHER" id="PTHR45614">
    <property type="entry name" value="MYB PROTEIN-RELATED"/>
    <property type="match status" value="1"/>
</dbReference>
<evidence type="ECO:0000259" key="11">
    <source>
        <dbReference type="PROSITE" id="PS51294"/>
    </source>
</evidence>
<feature type="domain" description="HTH myb-type" evidence="11">
    <location>
        <begin position="143"/>
        <end position="193"/>
    </location>
</feature>
<dbReference type="CDD" id="cd00167">
    <property type="entry name" value="SANT"/>
    <property type="match status" value="3"/>
</dbReference>
<dbReference type="PANTHER" id="PTHR45614:SF5">
    <property type="entry name" value="TRANSCRIPTIONAL ACTIVATOR MYB"/>
    <property type="match status" value="1"/>
</dbReference>
<accession>A0A5F5PP56</accession>
<comment type="subcellular location">
    <subcellularLocation>
        <location evidence="1">Nucleus</location>
    </subcellularLocation>
</comment>
<dbReference type="GO" id="GO:0003677">
    <property type="term" value="F:DNA binding"/>
    <property type="evidence" value="ECO:0007669"/>
    <property type="project" value="UniProtKB-KW"/>
</dbReference>
<sequence length="551" mass="62545">MARRPRHSIYSSDEDDEDLEMCDHDYDGLLPKSGKRHLGKTRWTREEDEKLKKLVEQNGTDDWKVIANYLPNRTDVQCQHRWQKVLNPELIKGPWTKEEDQRVIELVQKYGPKRWSVIAKHLKGRIGKQCRERWHNHLNPEVKKTSWTEEEDRIIYQAHKRLGNRWAEIAKLLPGRTDNAIKNHWNSTMRRKVEQEGYLQESPKASQPAVAASFQKNSHLMGFAHTPPSAQLPPAGQPSVNNDYSYYHISEAQNVPYPVALHVNIVNVPQPAAAAIQRHYNDEDPEKEKRIKELELLLMSTENELKGQQALPFLNTSSNHENLDVEMPSLSSTPLNGHKLTVTTPFHRDQTVKTQKENTIFRTPAIKRSVLESSPRTPTPFKHALAAQEIKYGPLKMLPQTPSHLVEDLQDVIKQEADESAIVADFQENGPPLLKKIKQEVESPTDKAGNFFCSNHWEGETLNTQLFTQASPVADVPNILTSSVLMTPVSEDEDNVLKAFTVPKNRSLASPLQPCSGAWEAASCGKTEEQVTASGPARKYVNAFSTRTLVM</sequence>
<protein>
    <recommendedName>
        <fullName evidence="9">Transcriptional activator Myb</fullName>
    </recommendedName>
</protein>
<evidence type="ECO:0000256" key="8">
    <source>
        <dbReference type="ARBA" id="ARBA00093768"/>
    </source>
</evidence>
<keyword evidence="6" id="KW-0804">Transcription</keyword>
<keyword evidence="2" id="KW-0677">Repeat</keyword>
<evidence type="ECO:0000256" key="5">
    <source>
        <dbReference type="ARBA" id="ARBA00023159"/>
    </source>
</evidence>
<organism evidence="12 13">
    <name type="scientific">Equus caballus</name>
    <name type="common">Horse</name>
    <dbReference type="NCBI Taxonomy" id="9796"/>
    <lineage>
        <taxon>Eukaryota</taxon>
        <taxon>Metazoa</taxon>
        <taxon>Chordata</taxon>
        <taxon>Craniata</taxon>
        <taxon>Vertebrata</taxon>
        <taxon>Euteleostomi</taxon>
        <taxon>Mammalia</taxon>
        <taxon>Eutheria</taxon>
        <taxon>Laurasiatheria</taxon>
        <taxon>Perissodactyla</taxon>
        <taxon>Equidae</taxon>
        <taxon>Equus</taxon>
    </lineage>
</organism>
<dbReference type="SUPFAM" id="SSF46689">
    <property type="entry name" value="Homeodomain-like"/>
    <property type="match status" value="2"/>
</dbReference>
<gene>
    <name evidence="12 14" type="primary">MYB</name>
</gene>
<feature type="domain" description="Myb-like" evidence="10">
    <location>
        <begin position="35"/>
        <end position="86"/>
    </location>
</feature>
<feature type="domain" description="Myb-like" evidence="10">
    <location>
        <begin position="139"/>
        <end position="189"/>
    </location>
</feature>
<comment type="function">
    <text evidence="8">Transcriptional activator; DNA-binding protein that specifically recognize the sequence 5'-YAAC[GT]G-3'. Plays an important role in the control of proliferation and differentiation of hematopoietic progenitor cells.</text>
</comment>
<dbReference type="InterPro" id="IPR001005">
    <property type="entry name" value="SANT/Myb"/>
</dbReference>
<evidence type="ECO:0000313" key="14">
    <source>
        <dbReference type="VGNC" id="VGNC:20460"/>
    </source>
</evidence>
<dbReference type="AlphaFoldDB" id="A0A5F5PP56"/>
<dbReference type="Ensembl" id="ENSECAT00000071611.2">
    <property type="protein sequence ID" value="ENSECAP00000050208.1"/>
    <property type="gene ID" value="ENSECAG00000009918.4"/>
</dbReference>
<feature type="domain" description="HTH myb-type" evidence="11">
    <location>
        <begin position="35"/>
        <end position="86"/>
    </location>
</feature>
<evidence type="ECO:0000256" key="7">
    <source>
        <dbReference type="ARBA" id="ARBA00023242"/>
    </source>
</evidence>
<keyword evidence="7" id="KW-0539">Nucleus</keyword>
<dbReference type="InterPro" id="IPR012642">
    <property type="entry name" value="Tscrpt_reg_Wos2-domain"/>
</dbReference>